<dbReference type="EMBL" id="JANPWB010000011">
    <property type="protein sequence ID" value="KAJ1126303.1"/>
    <property type="molecule type" value="Genomic_DNA"/>
</dbReference>
<accession>A0AAV7PIB4</accession>
<evidence type="ECO:0000313" key="3">
    <source>
        <dbReference type="Proteomes" id="UP001066276"/>
    </source>
</evidence>
<gene>
    <name evidence="2" type="ORF">NDU88_004711</name>
</gene>
<organism evidence="2 3">
    <name type="scientific">Pleurodeles waltl</name>
    <name type="common">Iberian ribbed newt</name>
    <dbReference type="NCBI Taxonomy" id="8319"/>
    <lineage>
        <taxon>Eukaryota</taxon>
        <taxon>Metazoa</taxon>
        <taxon>Chordata</taxon>
        <taxon>Craniata</taxon>
        <taxon>Vertebrata</taxon>
        <taxon>Euteleostomi</taxon>
        <taxon>Amphibia</taxon>
        <taxon>Batrachia</taxon>
        <taxon>Caudata</taxon>
        <taxon>Salamandroidea</taxon>
        <taxon>Salamandridae</taxon>
        <taxon>Pleurodelinae</taxon>
        <taxon>Pleurodeles</taxon>
    </lineage>
</organism>
<feature type="region of interest" description="Disordered" evidence="1">
    <location>
        <begin position="41"/>
        <end position="64"/>
    </location>
</feature>
<evidence type="ECO:0000313" key="2">
    <source>
        <dbReference type="EMBL" id="KAJ1126303.1"/>
    </source>
</evidence>
<name>A0AAV7PIB4_PLEWA</name>
<sequence>MGWCFVYLTSSVHRPQCRQQHRCQQEQRRRGCPGCSVRRRCRSAGPTGRGASSGSVKSSDDGVREIRVVVRSGAM</sequence>
<evidence type="ECO:0000256" key="1">
    <source>
        <dbReference type="SAM" id="MobiDB-lite"/>
    </source>
</evidence>
<reference evidence="2" key="1">
    <citation type="journal article" date="2022" name="bioRxiv">
        <title>Sequencing and chromosome-scale assembly of the giantPleurodeles waltlgenome.</title>
        <authorList>
            <person name="Brown T."/>
            <person name="Elewa A."/>
            <person name="Iarovenko S."/>
            <person name="Subramanian E."/>
            <person name="Araus A.J."/>
            <person name="Petzold A."/>
            <person name="Susuki M."/>
            <person name="Suzuki K.-i.T."/>
            <person name="Hayashi T."/>
            <person name="Toyoda A."/>
            <person name="Oliveira C."/>
            <person name="Osipova E."/>
            <person name="Leigh N.D."/>
            <person name="Simon A."/>
            <person name="Yun M.H."/>
        </authorList>
    </citation>
    <scope>NUCLEOTIDE SEQUENCE</scope>
    <source>
        <strain evidence="2">20211129_DDA</strain>
        <tissue evidence="2">Liver</tissue>
    </source>
</reference>
<keyword evidence="3" id="KW-1185">Reference proteome</keyword>
<proteinExistence type="predicted"/>
<dbReference type="Proteomes" id="UP001066276">
    <property type="component" value="Chromosome 7"/>
</dbReference>
<dbReference type="AlphaFoldDB" id="A0AAV7PIB4"/>
<comment type="caution">
    <text evidence="2">The sequence shown here is derived from an EMBL/GenBank/DDBJ whole genome shotgun (WGS) entry which is preliminary data.</text>
</comment>
<protein>
    <submittedName>
        <fullName evidence="2">Uncharacterized protein</fullName>
    </submittedName>
</protein>